<dbReference type="InterPro" id="IPR006115">
    <property type="entry name" value="6PGDH_NADP-bd"/>
</dbReference>
<dbReference type="InterPro" id="IPR015815">
    <property type="entry name" value="HIBADH-related"/>
</dbReference>
<name>A0ABS5A514_9PSEU</name>
<dbReference type="Gene3D" id="3.40.50.720">
    <property type="entry name" value="NAD(P)-binding Rossmann-like Domain"/>
    <property type="match status" value="1"/>
</dbReference>
<sequence>MTANRTPVSVLGLGRMGEAIARTLLRTGHPVTVWNRTPAKADALVAEGARPAATVAEAVTASPLVIAVVLDAPTVRTLLEPAAAELRGRTLLNLSTSGLDDLRELSAWVVGQGAEHLDGAVMAVPQGIGTPDAQILLAGSRTAHHAYGEELAALGTTRFVGEDPAVAELFSYGLLSAGYGLVFGFAHGAALLDTARVRPTEYLGLAVPWLNGMIALLTSIAAEFESRDYGAGESSVEVNAAALAQLAEVSRAAGVDGGVHEWATRSVQRLVDAGYGKDSVARLFDVLRPRA</sequence>
<dbReference type="InterPro" id="IPR036291">
    <property type="entry name" value="NAD(P)-bd_dom_sf"/>
</dbReference>
<dbReference type="Pfam" id="PF03446">
    <property type="entry name" value="NAD_binding_2"/>
    <property type="match status" value="1"/>
</dbReference>
<evidence type="ECO:0000256" key="1">
    <source>
        <dbReference type="ARBA" id="ARBA00009080"/>
    </source>
</evidence>
<accession>A0ABS5A514</accession>
<protein>
    <submittedName>
        <fullName evidence="5">NAD(P)-dependent dehydrogenase (Short-subunit alcohol dehydrogenase family)</fullName>
    </submittedName>
</protein>
<keyword evidence="2" id="KW-0560">Oxidoreductase</keyword>
<comment type="caution">
    <text evidence="5">The sequence shown here is derived from an EMBL/GenBank/DDBJ whole genome shotgun (WGS) entry which is preliminary data.</text>
</comment>
<feature type="domain" description="6-phosphogluconate dehydrogenase NADP-binding" evidence="3">
    <location>
        <begin position="8"/>
        <end position="158"/>
    </location>
</feature>
<dbReference type="InterPro" id="IPR048666">
    <property type="entry name" value="RedAm-like_C"/>
</dbReference>
<evidence type="ECO:0000259" key="4">
    <source>
        <dbReference type="Pfam" id="PF21761"/>
    </source>
</evidence>
<proteinExistence type="inferred from homology"/>
<dbReference type="PANTHER" id="PTHR43580">
    <property type="entry name" value="OXIDOREDUCTASE GLYR1-RELATED"/>
    <property type="match status" value="1"/>
</dbReference>
<comment type="similarity">
    <text evidence="1">Belongs to the HIBADH-related family.</text>
</comment>
<dbReference type="RefSeq" id="WP_086789569.1">
    <property type="nucleotide sequence ID" value="NZ_JAGIOO010000001.1"/>
</dbReference>
<dbReference type="InterPro" id="IPR051265">
    <property type="entry name" value="HIBADH-related_NP60_sf"/>
</dbReference>
<dbReference type="InterPro" id="IPR013328">
    <property type="entry name" value="6PGD_dom2"/>
</dbReference>
<dbReference type="PANTHER" id="PTHR43580:SF2">
    <property type="entry name" value="CYTOKINE-LIKE NUCLEAR FACTOR N-PAC"/>
    <property type="match status" value="1"/>
</dbReference>
<dbReference type="Proteomes" id="UP001519363">
    <property type="component" value="Unassembled WGS sequence"/>
</dbReference>
<organism evidence="5 6">
    <name type="scientific">Crossiella equi</name>
    <dbReference type="NCBI Taxonomy" id="130796"/>
    <lineage>
        <taxon>Bacteria</taxon>
        <taxon>Bacillati</taxon>
        <taxon>Actinomycetota</taxon>
        <taxon>Actinomycetes</taxon>
        <taxon>Pseudonocardiales</taxon>
        <taxon>Pseudonocardiaceae</taxon>
        <taxon>Crossiella</taxon>
    </lineage>
</organism>
<gene>
    <name evidence="5" type="ORF">JOF53_000550</name>
</gene>
<dbReference type="EMBL" id="JAGIOO010000001">
    <property type="protein sequence ID" value="MBP2471678.1"/>
    <property type="molecule type" value="Genomic_DNA"/>
</dbReference>
<reference evidence="5 6" key="1">
    <citation type="submission" date="2021-03" db="EMBL/GenBank/DDBJ databases">
        <title>Sequencing the genomes of 1000 actinobacteria strains.</title>
        <authorList>
            <person name="Klenk H.-P."/>
        </authorList>
    </citation>
    <scope>NUCLEOTIDE SEQUENCE [LARGE SCALE GENOMIC DNA]</scope>
    <source>
        <strain evidence="5 6">DSM 44580</strain>
    </source>
</reference>
<feature type="domain" description="NADPH-dependent reductive aminase-like C-terminal" evidence="4">
    <location>
        <begin position="163"/>
        <end position="288"/>
    </location>
</feature>
<evidence type="ECO:0000313" key="6">
    <source>
        <dbReference type="Proteomes" id="UP001519363"/>
    </source>
</evidence>
<evidence type="ECO:0000259" key="3">
    <source>
        <dbReference type="Pfam" id="PF03446"/>
    </source>
</evidence>
<evidence type="ECO:0000256" key="2">
    <source>
        <dbReference type="ARBA" id="ARBA00023002"/>
    </source>
</evidence>
<keyword evidence="6" id="KW-1185">Reference proteome</keyword>
<dbReference type="SUPFAM" id="SSF51735">
    <property type="entry name" value="NAD(P)-binding Rossmann-fold domains"/>
    <property type="match status" value="1"/>
</dbReference>
<evidence type="ECO:0000313" key="5">
    <source>
        <dbReference type="EMBL" id="MBP2471678.1"/>
    </source>
</evidence>
<dbReference type="Pfam" id="PF21761">
    <property type="entry name" value="RedAm-like_C"/>
    <property type="match status" value="1"/>
</dbReference>
<dbReference type="PIRSF" id="PIRSF000103">
    <property type="entry name" value="HIBADH"/>
    <property type="match status" value="1"/>
</dbReference>
<dbReference type="Gene3D" id="1.10.1040.10">
    <property type="entry name" value="N-(1-d-carboxylethyl)-l-norvaline Dehydrogenase, domain 2"/>
    <property type="match status" value="1"/>
</dbReference>